<evidence type="ECO:0000256" key="1">
    <source>
        <dbReference type="SAM" id="MobiDB-lite"/>
    </source>
</evidence>
<name>A0A100XC31_MYCTH</name>
<dbReference type="AlphaFoldDB" id="A0A100XC31"/>
<keyword evidence="2" id="KW-0732">Signal</keyword>
<feature type="compositionally biased region" description="Pro residues" evidence="1">
    <location>
        <begin position="131"/>
        <end position="140"/>
    </location>
</feature>
<dbReference type="EMBL" id="BCTB01000004">
    <property type="protein sequence ID" value="GAT13788.1"/>
    <property type="molecule type" value="Genomic_DNA"/>
</dbReference>
<gene>
    <name evidence="3" type="ORF">RMCT_0759</name>
</gene>
<proteinExistence type="predicted"/>
<evidence type="ECO:0000256" key="2">
    <source>
        <dbReference type="SAM" id="SignalP"/>
    </source>
</evidence>
<feature type="chain" id="PRO_5007090882" evidence="2">
    <location>
        <begin position="31"/>
        <end position="153"/>
    </location>
</feature>
<dbReference type="Proteomes" id="UP000069654">
    <property type="component" value="Unassembled WGS sequence"/>
</dbReference>
<feature type="signal peptide" evidence="2">
    <location>
        <begin position="1"/>
        <end position="30"/>
    </location>
</feature>
<reference evidence="4" key="2">
    <citation type="submission" date="2016-02" db="EMBL/GenBank/DDBJ databases">
        <title>Draft genome sequence of five rapidly growing Mycobacterium species.</title>
        <authorList>
            <person name="Katahira K."/>
            <person name="Gotou Y."/>
            <person name="Iida K."/>
            <person name="Ogura Y."/>
            <person name="Hayashi T."/>
        </authorList>
    </citation>
    <scope>NUCLEOTIDE SEQUENCE [LARGE SCALE GENOMIC DNA]</scope>
    <source>
        <strain evidence="4">JCM6362</strain>
    </source>
</reference>
<protein>
    <submittedName>
        <fullName evidence="3">Mycobacterium membrane protein</fullName>
    </submittedName>
</protein>
<comment type="caution">
    <text evidence="3">The sequence shown here is derived from an EMBL/GenBank/DDBJ whole genome shotgun (WGS) entry which is preliminary data.</text>
</comment>
<evidence type="ECO:0000313" key="3">
    <source>
        <dbReference type="EMBL" id="GAT13788.1"/>
    </source>
</evidence>
<feature type="compositionally biased region" description="Low complexity" evidence="1">
    <location>
        <begin position="116"/>
        <end position="130"/>
    </location>
</feature>
<sequence>MATTPSTLLAPAAAALTVFAGAVVPVPAHAQPLPYGPDTCIQGFVWREARPGDTVCVTPAVRTRTAQENANAAQNREPGGGAYGPDTCKQGFVWREAFPGDTVCVTPAVRSEAAADNAAAGSRKQANAPAPAAPAAPPRNPICDFNIPFAPGC</sequence>
<organism evidence="3 4">
    <name type="scientific">Mycolicibacterium thermoresistibile</name>
    <name type="common">Mycobacterium thermoresistibile</name>
    <dbReference type="NCBI Taxonomy" id="1797"/>
    <lineage>
        <taxon>Bacteria</taxon>
        <taxon>Bacillati</taxon>
        <taxon>Actinomycetota</taxon>
        <taxon>Actinomycetes</taxon>
        <taxon>Mycobacteriales</taxon>
        <taxon>Mycobacteriaceae</taxon>
        <taxon>Mycolicibacterium</taxon>
    </lineage>
</organism>
<dbReference type="STRING" id="1797.RMCT_0759"/>
<dbReference type="RefSeq" id="WP_003926846.1">
    <property type="nucleotide sequence ID" value="NZ_BCTB01000004.1"/>
</dbReference>
<evidence type="ECO:0000313" key="4">
    <source>
        <dbReference type="Proteomes" id="UP000069654"/>
    </source>
</evidence>
<reference evidence="3 4" key="1">
    <citation type="journal article" date="2016" name="Genome Announc.">
        <title>Draft Genome Sequences of Five Rapidly Growing Mycobacterium Species, M. thermoresistibile, M. fortuitum subsp. acetamidolyticum, M. canariasense, M. brisbanense, and M. novocastrense.</title>
        <authorList>
            <person name="Katahira K."/>
            <person name="Ogura Y."/>
            <person name="Gotoh Y."/>
            <person name="Hayashi T."/>
        </authorList>
    </citation>
    <scope>NUCLEOTIDE SEQUENCE [LARGE SCALE GENOMIC DNA]</scope>
    <source>
        <strain evidence="3 4">JCM6362</strain>
    </source>
</reference>
<accession>A0A100XC31</accession>
<feature type="region of interest" description="Disordered" evidence="1">
    <location>
        <begin position="116"/>
        <end position="141"/>
    </location>
</feature>